<feature type="non-terminal residue" evidence="14">
    <location>
        <position position="1"/>
    </location>
</feature>
<dbReference type="Pfam" id="PF01148">
    <property type="entry name" value="CTP_transf_1"/>
    <property type="match status" value="1"/>
</dbReference>
<proteinExistence type="inferred from homology"/>
<dbReference type="PANTHER" id="PTHR46382:SF1">
    <property type="entry name" value="PHOSPHATIDATE CYTIDYLYLTRANSFERASE"/>
    <property type="match status" value="1"/>
</dbReference>
<evidence type="ECO:0000256" key="6">
    <source>
        <dbReference type="ARBA" id="ARBA00022692"/>
    </source>
</evidence>
<organism evidence="14">
    <name type="scientific">human gut metagenome</name>
    <dbReference type="NCBI Taxonomy" id="408170"/>
    <lineage>
        <taxon>unclassified sequences</taxon>
        <taxon>metagenomes</taxon>
        <taxon>organismal metagenomes</taxon>
    </lineage>
</organism>
<comment type="caution">
    <text evidence="14">The sequence shown here is derived from an EMBL/GenBank/DDBJ whole genome shotgun (WGS) entry which is preliminary data.</text>
</comment>
<comment type="subcellular location">
    <subcellularLocation>
        <location evidence="1">Cell membrane</location>
        <topology evidence="1">Multi-pass membrane protein</topology>
    </subcellularLocation>
</comment>
<dbReference type="GO" id="GO:0005886">
    <property type="term" value="C:plasma membrane"/>
    <property type="evidence" value="ECO:0007669"/>
    <property type="project" value="UniProtKB-SubCell"/>
</dbReference>
<dbReference type="GO" id="GO:0004605">
    <property type="term" value="F:phosphatidate cytidylyltransferase activity"/>
    <property type="evidence" value="ECO:0007669"/>
    <property type="project" value="TreeGrafter"/>
</dbReference>
<keyword evidence="12" id="KW-1208">Phospholipid metabolism</keyword>
<keyword evidence="3" id="KW-1003">Cell membrane</keyword>
<evidence type="ECO:0000256" key="13">
    <source>
        <dbReference type="SAM" id="Phobius"/>
    </source>
</evidence>
<comment type="similarity">
    <text evidence="2">Belongs to the CDS family.</text>
</comment>
<sequence length="169" mass="17890">LALVFTAGIIIPWMLSSLVRLGLNDPKAPYLLLPFVITWLSDSGAFFVGRSLGKTKLAPALSPHKTVEGCVGGFVCAIAAAMLYGLVLHLCGYRVQIGLLAIYGFFGSLAGQTGDLAFSAIKREHGVKDYSNLLPGHGGMLDRFDSTIFTAPMLELLVLLAPAIAVVAQ</sequence>
<evidence type="ECO:0000256" key="4">
    <source>
        <dbReference type="ARBA" id="ARBA00022516"/>
    </source>
</evidence>
<dbReference type="InterPro" id="IPR000374">
    <property type="entry name" value="PC_trans"/>
</dbReference>
<feature type="transmembrane region" description="Helical" evidence="13">
    <location>
        <begin position="6"/>
        <end position="23"/>
    </location>
</feature>
<keyword evidence="11" id="KW-0594">Phospholipid biosynthesis</keyword>
<evidence type="ECO:0000256" key="5">
    <source>
        <dbReference type="ARBA" id="ARBA00022679"/>
    </source>
</evidence>
<feature type="transmembrane region" description="Helical" evidence="13">
    <location>
        <begin position="100"/>
        <end position="121"/>
    </location>
</feature>
<accession>K1SUU4</accession>
<gene>
    <name evidence="14" type="ORF">LEA_13469</name>
</gene>
<dbReference type="EC" id="2.7.-.-" evidence="14"/>
<dbReference type="EMBL" id="AJWY01009142">
    <property type="protein sequence ID" value="EKC59229.1"/>
    <property type="molecule type" value="Genomic_DNA"/>
</dbReference>
<evidence type="ECO:0000256" key="1">
    <source>
        <dbReference type="ARBA" id="ARBA00004651"/>
    </source>
</evidence>
<evidence type="ECO:0000256" key="12">
    <source>
        <dbReference type="ARBA" id="ARBA00023264"/>
    </source>
</evidence>
<dbReference type="GO" id="GO:0016024">
    <property type="term" value="P:CDP-diacylglycerol biosynthetic process"/>
    <property type="evidence" value="ECO:0007669"/>
    <property type="project" value="TreeGrafter"/>
</dbReference>
<protein>
    <submittedName>
        <fullName evidence="14">Phosphatidate cytidylyltransferase</fullName>
        <ecNumber evidence="14">2.7.-.-</ecNumber>
    </submittedName>
</protein>
<keyword evidence="10 13" id="KW-0472">Membrane</keyword>
<keyword evidence="9" id="KW-0443">Lipid metabolism</keyword>
<dbReference type="PANTHER" id="PTHR46382">
    <property type="entry name" value="PHOSPHATIDATE CYTIDYLYLTRANSFERASE"/>
    <property type="match status" value="1"/>
</dbReference>
<evidence type="ECO:0000256" key="8">
    <source>
        <dbReference type="ARBA" id="ARBA00022989"/>
    </source>
</evidence>
<evidence type="ECO:0000256" key="2">
    <source>
        <dbReference type="ARBA" id="ARBA00010185"/>
    </source>
</evidence>
<dbReference type="PROSITE" id="PS01315">
    <property type="entry name" value="CDS"/>
    <property type="match status" value="1"/>
</dbReference>
<evidence type="ECO:0000256" key="9">
    <source>
        <dbReference type="ARBA" id="ARBA00023098"/>
    </source>
</evidence>
<keyword evidence="8 13" id="KW-1133">Transmembrane helix</keyword>
<evidence type="ECO:0000256" key="10">
    <source>
        <dbReference type="ARBA" id="ARBA00023136"/>
    </source>
</evidence>
<evidence type="ECO:0000256" key="7">
    <source>
        <dbReference type="ARBA" id="ARBA00022695"/>
    </source>
</evidence>
<feature type="transmembrane region" description="Helical" evidence="13">
    <location>
        <begin position="30"/>
        <end position="49"/>
    </location>
</feature>
<feature type="transmembrane region" description="Helical" evidence="13">
    <location>
        <begin position="69"/>
        <end position="88"/>
    </location>
</feature>
<dbReference type="AlphaFoldDB" id="K1SUU4"/>
<keyword evidence="5 14" id="KW-0808">Transferase</keyword>
<keyword evidence="7 14" id="KW-0548">Nucleotidyltransferase</keyword>
<reference evidence="14" key="1">
    <citation type="journal article" date="2013" name="Environ. Microbiol.">
        <title>Microbiota from the distal guts of lean and obese adolescents exhibit partial functional redundancy besides clear differences in community structure.</title>
        <authorList>
            <person name="Ferrer M."/>
            <person name="Ruiz A."/>
            <person name="Lanza F."/>
            <person name="Haange S.B."/>
            <person name="Oberbach A."/>
            <person name="Till H."/>
            <person name="Bargiela R."/>
            <person name="Campoy C."/>
            <person name="Segura M.T."/>
            <person name="Richter M."/>
            <person name="von Bergen M."/>
            <person name="Seifert J."/>
            <person name="Suarez A."/>
        </authorList>
    </citation>
    <scope>NUCLEOTIDE SEQUENCE</scope>
</reference>
<evidence type="ECO:0000313" key="14">
    <source>
        <dbReference type="EMBL" id="EKC59229.1"/>
    </source>
</evidence>
<evidence type="ECO:0000256" key="11">
    <source>
        <dbReference type="ARBA" id="ARBA00023209"/>
    </source>
</evidence>
<feature type="transmembrane region" description="Helical" evidence="13">
    <location>
        <begin position="148"/>
        <end position="168"/>
    </location>
</feature>
<keyword evidence="4" id="KW-0444">Lipid biosynthesis</keyword>
<evidence type="ECO:0000256" key="3">
    <source>
        <dbReference type="ARBA" id="ARBA00022475"/>
    </source>
</evidence>
<name>K1SUU4_9ZZZZ</name>
<keyword evidence="6 13" id="KW-0812">Transmembrane</keyword>